<accession>A0ABD2W5S6</accession>
<organism evidence="1 2">
    <name type="scientific">Trichogramma kaykai</name>
    <dbReference type="NCBI Taxonomy" id="54128"/>
    <lineage>
        <taxon>Eukaryota</taxon>
        <taxon>Metazoa</taxon>
        <taxon>Ecdysozoa</taxon>
        <taxon>Arthropoda</taxon>
        <taxon>Hexapoda</taxon>
        <taxon>Insecta</taxon>
        <taxon>Pterygota</taxon>
        <taxon>Neoptera</taxon>
        <taxon>Endopterygota</taxon>
        <taxon>Hymenoptera</taxon>
        <taxon>Apocrita</taxon>
        <taxon>Proctotrupomorpha</taxon>
        <taxon>Chalcidoidea</taxon>
        <taxon>Trichogrammatidae</taxon>
        <taxon>Trichogramma</taxon>
    </lineage>
</organism>
<comment type="caution">
    <text evidence="1">The sequence shown here is derived from an EMBL/GenBank/DDBJ whole genome shotgun (WGS) entry which is preliminary data.</text>
</comment>
<dbReference type="EMBL" id="JBJJXI010000136">
    <property type="protein sequence ID" value="KAL3387926.1"/>
    <property type="molecule type" value="Genomic_DNA"/>
</dbReference>
<reference evidence="1 2" key="1">
    <citation type="journal article" date="2024" name="bioRxiv">
        <title>A reference genome for Trichogramma kaykai: A tiny desert-dwelling parasitoid wasp with competing sex-ratio distorters.</title>
        <authorList>
            <person name="Culotta J."/>
            <person name="Lindsey A.R."/>
        </authorList>
    </citation>
    <scope>NUCLEOTIDE SEQUENCE [LARGE SCALE GENOMIC DNA]</scope>
    <source>
        <strain evidence="1 2">KSX58</strain>
    </source>
</reference>
<dbReference type="Proteomes" id="UP001627154">
    <property type="component" value="Unassembled WGS sequence"/>
</dbReference>
<proteinExistence type="predicted"/>
<evidence type="ECO:0000313" key="1">
    <source>
        <dbReference type="EMBL" id="KAL3387926.1"/>
    </source>
</evidence>
<name>A0ABD2W5S6_9HYME</name>
<sequence length="129" mass="14783">MRLFGRGMRKKSLVRSVFDHEFLSSLDKSSCACSQSVQVETPTHKQQRKLTALTASNISSVDNFAESFHGKDDFNEKKLESLKSLRENINWKVKKERNELLGQLYPLISDWIIGLLDSIHTRSTLSLNQ</sequence>
<protein>
    <submittedName>
        <fullName evidence="1">Uncharacterized protein</fullName>
    </submittedName>
</protein>
<evidence type="ECO:0000313" key="2">
    <source>
        <dbReference type="Proteomes" id="UP001627154"/>
    </source>
</evidence>
<keyword evidence="2" id="KW-1185">Reference proteome</keyword>
<gene>
    <name evidence="1" type="ORF">TKK_017009</name>
</gene>
<dbReference type="AlphaFoldDB" id="A0ABD2W5S6"/>